<keyword evidence="5" id="KW-0165">Cleavage on pair of basic residues</keyword>
<evidence type="ECO:0000256" key="2">
    <source>
        <dbReference type="ARBA" id="ARBA00009034"/>
    </source>
</evidence>
<dbReference type="SMART" id="SM00078">
    <property type="entry name" value="IlGF"/>
    <property type="match status" value="1"/>
</dbReference>
<dbReference type="PROSITE" id="PS00262">
    <property type="entry name" value="INSULIN"/>
    <property type="match status" value="1"/>
</dbReference>
<evidence type="ECO:0000256" key="1">
    <source>
        <dbReference type="ARBA" id="ARBA00004613"/>
    </source>
</evidence>
<evidence type="ECO:0000313" key="11">
    <source>
        <dbReference type="EMBL" id="CAI5796561.1"/>
    </source>
</evidence>
<dbReference type="SUPFAM" id="SSF56994">
    <property type="entry name" value="Insulin-like"/>
    <property type="match status" value="1"/>
</dbReference>
<evidence type="ECO:0000256" key="9">
    <source>
        <dbReference type="SAM" id="SignalP"/>
    </source>
</evidence>
<dbReference type="GO" id="GO:0005179">
    <property type="term" value="F:hormone activity"/>
    <property type="evidence" value="ECO:0007669"/>
    <property type="project" value="UniProtKB-KW"/>
</dbReference>
<dbReference type="InterPro" id="IPR036438">
    <property type="entry name" value="Insulin-like_sf"/>
</dbReference>
<evidence type="ECO:0000256" key="7">
    <source>
        <dbReference type="ARBA" id="ARBA00023157"/>
    </source>
</evidence>
<dbReference type="InterPro" id="IPR051042">
    <property type="entry name" value="Repro_Hormone_Insulin-like"/>
</dbReference>
<dbReference type="InterPro" id="IPR022352">
    <property type="entry name" value="Ins/IGF/rlx"/>
</dbReference>
<keyword evidence="4 8" id="KW-0964">Secreted</keyword>
<evidence type="ECO:0000256" key="8">
    <source>
        <dbReference type="RuleBase" id="RU000406"/>
    </source>
</evidence>
<dbReference type="EMBL" id="OX395142">
    <property type="protein sequence ID" value="CAI5796561.1"/>
    <property type="molecule type" value="Genomic_DNA"/>
</dbReference>
<evidence type="ECO:0000313" key="12">
    <source>
        <dbReference type="Proteomes" id="UP001178461"/>
    </source>
</evidence>
<dbReference type="PRINTS" id="PR00276">
    <property type="entry name" value="INSULINFAMLY"/>
</dbReference>
<accession>A0AA35LIE9</accession>
<evidence type="ECO:0000256" key="6">
    <source>
        <dbReference type="ARBA" id="ARBA00022702"/>
    </source>
</evidence>
<keyword evidence="6" id="KW-0372">Hormone</keyword>
<dbReference type="PANTHER" id="PTHR12004:SF13">
    <property type="entry name" value="PRORELAXIN H2"/>
    <property type="match status" value="1"/>
</dbReference>
<organism evidence="11 12">
    <name type="scientific">Podarcis lilfordi</name>
    <name type="common">Lilford's wall lizard</name>
    <dbReference type="NCBI Taxonomy" id="74358"/>
    <lineage>
        <taxon>Eukaryota</taxon>
        <taxon>Metazoa</taxon>
        <taxon>Chordata</taxon>
        <taxon>Craniata</taxon>
        <taxon>Vertebrata</taxon>
        <taxon>Euteleostomi</taxon>
        <taxon>Lepidosauria</taxon>
        <taxon>Squamata</taxon>
        <taxon>Bifurcata</taxon>
        <taxon>Unidentata</taxon>
        <taxon>Episquamata</taxon>
        <taxon>Laterata</taxon>
        <taxon>Lacertibaenia</taxon>
        <taxon>Lacertidae</taxon>
        <taxon>Podarcis</taxon>
    </lineage>
</organism>
<feature type="chain" id="PRO_5041244662" evidence="9">
    <location>
        <begin position="22"/>
        <end position="201"/>
    </location>
</feature>
<evidence type="ECO:0000259" key="10">
    <source>
        <dbReference type="SMART" id="SM00078"/>
    </source>
</evidence>
<feature type="signal peptide" evidence="9">
    <location>
        <begin position="1"/>
        <end position="21"/>
    </location>
</feature>
<evidence type="ECO:0000256" key="4">
    <source>
        <dbReference type="ARBA" id="ARBA00022525"/>
    </source>
</evidence>
<name>A0AA35LIE9_9SAUR</name>
<dbReference type="InterPro" id="IPR016179">
    <property type="entry name" value="Insulin-like"/>
</dbReference>
<sequence length="201" mass="22357">MRLRGLLPVVLLLLTTELTFRSSPAAGASASPQDGEYAVKLCGREFIRAVIFTCGGSRWRRVAERPTDQAPQGAARARAEFLQTSTDKGLDNINLQSVLDPELEQLQSISQQAGKPSLKDFLNLYDYFNEYVPTSSEYNEYIRQLGDAAHERRSETGFANSISSYNFPLVKQPRIKRATPMGIAGLCCNWGCSRTEISRLC</sequence>
<protein>
    <submittedName>
        <fullName evidence="11">Relaxinrelaxin-3-like</fullName>
    </submittedName>
</protein>
<dbReference type="Proteomes" id="UP001178461">
    <property type="component" value="Chromosome 17"/>
</dbReference>
<evidence type="ECO:0000256" key="3">
    <source>
        <dbReference type="ARBA" id="ARBA00011207"/>
    </source>
</evidence>
<keyword evidence="7" id="KW-1015">Disulfide bond</keyword>
<keyword evidence="12" id="KW-1185">Reference proteome</keyword>
<proteinExistence type="inferred from homology"/>
<dbReference type="CDD" id="cd00101">
    <property type="entry name" value="IlGF_like"/>
    <property type="match status" value="1"/>
</dbReference>
<comment type="subunit">
    <text evidence="3">Heterodimer of a B chain and an A chain linked by two disulfide bonds.</text>
</comment>
<comment type="similarity">
    <text evidence="2 8">Belongs to the insulin family.</text>
</comment>
<dbReference type="InterPro" id="IPR022353">
    <property type="entry name" value="Insulin_CS"/>
</dbReference>
<keyword evidence="9" id="KW-0732">Signal</keyword>
<comment type="subcellular location">
    <subcellularLocation>
        <location evidence="1 8">Secreted</location>
    </subcellularLocation>
</comment>
<dbReference type="PANTHER" id="PTHR12004">
    <property type="entry name" value="RELAXIN"/>
    <property type="match status" value="1"/>
</dbReference>
<dbReference type="AlphaFoldDB" id="A0AA35LIE9"/>
<dbReference type="GO" id="GO:0005576">
    <property type="term" value="C:extracellular region"/>
    <property type="evidence" value="ECO:0007669"/>
    <property type="project" value="UniProtKB-SubCell"/>
</dbReference>
<gene>
    <name evidence="11" type="ORF">PODLI_1B023224</name>
</gene>
<dbReference type="Pfam" id="PF00049">
    <property type="entry name" value="Insulin"/>
    <property type="match status" value="1"/>
</dbReference>
<evidence type="ECO:0000256" key="5">
    <source>
        <dbReference type="ARBA" id="ARBA00022685"/>
    </source>
</evidence>
<reference evidence="11" key="1">
    <citation type="submission" date="2022-12" db="EMBL/GenBank/DDBJ databases">
        <authorList>
            <person name="Alioto T."/>
            <person name="Alioto T."/>
            <person name="Gomez Garrido J."/>
        </authorList>
    </citation>
    <scope>NUCLEOTIDE SEQUENCE</scope>
</reference>
<feature type="domain" description="Insulin-like" evidence="10">
    <location>
        <begin position="39"/>
        <end position="201"/>
    </location>
</feature>
<dbReference type="CDD" id="cd04365">
    <property type="entry name" value="IlGF_relaxin_like"/>
    <property type="match status" value="1"/>
</dbReference>